<dbReference type="RefSeq" id="WP_023174055.1">
    <property type="nucleotide sequence ID" value="NC_022600.1"/>
</dbReference>
<dbReference type="HOGENOM" id="CLU_1335944_0_0_3"/>
<name>U5QMQ3_GLOK1</name>
<proteinExistence type="predicted"/>
<protein>
    <submittedName>
        <fullName evidence="1">Uncharacterized protein</fullName>
    </submittedName>
</protein>
<dbReference type="Proteomes" id="UP000017396">
    <property type="component" value="Chromosome"/>
</dbReference>
<dbReference type="KEGG" id="glj:GKIL_2613"/>
<accession>U5QMQ3</accession>
<dbReference type="OrthoDB" id="9835564at2"/>
<dbReference type="STRING" id="1183438.GKIL_2613"/>
<reference evidence="1 2" key="1">
    <citation type="journal article" date="2013" name="PLoS ONE">
        <title>Cultivation and Complete Genome Sequencing of Gloeobacter kilaueensis sp. nov., from a Lava Cave in Kilauea Caldera, Hawai'i.</title>
        <authorList>
            <person name="Saw J.H."/>
            <person name="Schatz M."/>
            <person name="Brown M.V."/>
            <person name="Kunkel D.D."/>
            <person name="Foster J.S."/>
            <person name="Shick H."/>
            <person name="Christensen S."/>
            <person name="Hou S."/>
            <person name="Wan X."/>
            <person name="Donachie S.P."/>
        </authorList>
    </citation>
    <scope>NUCLEOTIDE SEQUENCE [LARGE SCALE GENOMIC DNA]</scope>
    <source>
        <strain evidence="2">JS</strain>
    </source>
</reference>
<dbReference type="EMBL" id="CP003587">
    <property type="protein sequence ID" value="AGY58859.1"/>
    <property type="molecule type" value="Genomic_DNA"/>
</dbReference>
<gene>
    <name evidence="1" type="ORF">GKIL_2613</name>
</gene>
<evidence type="ECO:0000313" key="1">
    <source>
        <dbReference type="EMBL" id="AGY58859.1"/>
    </source>
</evidence>
<evidence type="ECO:0000313" key="2">
    <source>
        <dbReference type="Proteomes" id="UP000017396"/>
    </source>
</evidence>
<organism evidence="1 2">
    <name type="scientific">Gloeobacter kilaueensis (strain ATCC BAA-2537 / CCAP 1431/1 / ULC 316 / JS1)</name>
    <dbReference type="NCBI Taxonomy" id="1183438"/>
    <lineage>
        <taxon>Bacteria</taxon>
        <taxon>Bacillati</taxon>
        <taxon>Cyanobacteriota</taxon>
        <taxon>Cyanophyceae</taxon>
        <taxon>Gloeobacterales</taxon>
        <taxon>Gloeobacteraceae</taxon>
        <taxon>Gloeobacter</taxon>
    </lineage>
</organism>
<sequence>MFAERIGRLVICADKGWYLVEAARTDDWSAPEVRFYPERPAIHLQDVVVGARVVGVRSYSGETLLMQVFQRWRTGWLERGDLLIVRSEELALISNQSAIPGEPDIRLLTLVHPGFDPEIILRVQRCLARLQQQRRTFGLGYGPYRSSYLQQLGIEPLPLSARYRPREPDSLWGEVTLDYPEALLCLELHGRPQQTLFRKTPQIAG</sequence>
<keyword evidence="2" id="KW-1185">Reference proteome</keyword>
<dbReference type="AlphaFoldDB" id="U5QMQ3"/>